<feature type="signal peptide" evidence="6">
    <location>
        <begin position="1"/>
        <end position="21"/>
    </location>
</feature>
<dbReference type="Gene3D" id="1.25.40.10">
    <property type="entry name" value="Tetratricopeptide repeat domain"/>
    <property type="match status" value="1"/>
</dbReference>
<accession>L7WB22</accession>
<dbReference type="eggNOG" id="COG3637">
    <property type="taxonomic scope" value="Bacteria"/>
</dbReference>
<dbReference type="EMBL" id="CP001397">
    <property type="protein sequence ID" value="AGC76113.1"/>
    <property type="molecule type" value="Genomic_DNA"/>
</dbReference>
<evidence type="ECO:0000256" key="5">
    <source>
        <dbReference type="ARBA" id="ARBA00023237"/>
    </source>
</evidence>
<sequence>MKMYKTIIFLFLGMLAFTACDEALTVEPSDNRVTEAELFQDPATYRGIIAKAYAGLAVGGQAGGDGDADISGIDGGFSNYHRLYWNMQELTTDEAIIAWNDGTIKDLHGHVWTDGNEFINAMFSRINYQIAVCNEFLELSTDAKLDEYNIPNDIRASVAEYRAEARFLRAYSYYHGMDLFGKMPFREAGYDPAVLPEVKNRAELFEYIESELLAIEDDMVDARMNEYGRADKAAVWMTLAKIYLNSEVYTGTARNTEAITQLNKVITAGYTVPSVPYAYSFYADNNRNGAESEFIWTINFDGLNTQTFGGTTYLTHAPVGGSMDPTEFGINGGWGGIRTTPEFVELFPNEENSADMRETFYTDGQTKEIPDVGQFTDGFAIQKFKNINVDGTPGSDSVGDFVDIDFPVYRLSDAYLMYAEAVVRGGSGGDLNTAESYINLIRERAYGDTSGNISAGQIDLQFIIDERARELHWESHRRQDLIRFNQFSSNKVWAWKGNVPSGTVTAPFRNLLPIPAQELNQNPNLQPQNTGY</sequence>
<keyword evidence="5" id="KW-0998">Cell outer membrane</keyword>
<feature type="chain" id="PRO_5003985390" evidence="6">
    <location>
        <begin position="22"/>
        <end position="532"/>
    </location>
</feature>
<dbReference type="Pfam" id="PF07980">
    <property type="entry name" value="SusD_RagB"/>
    <property type="match status" value="1"/>
</dbReference>
<dbReference type="InterPro" id="IPR012944">
    <property type="entry name" value="SusD_RagB_dom"/>
</dbReference>
<dbReference type="SUPFAM" id="SSF48452">
    <property type="entry name" value="TPR-like"/>
    <property type="match status" value="1"/>
</dbReference>
<comment type="similarity">
    <text evidence="2">Belongs to the SusD family.</text>
</comment>
<evidence type="ECO:0000256" key="3">
    <source>
        <dbReference type="ARBA" id="ARBA00022729"/>
    </source>
</evidence>
<keyword evidence="4" id="KW-0472">Membrane</keyword>
<dbReference type="HOGENOM" id="CLU_015553_1_2_10"/>
<dbReference type="STRING" id="592029.DDD_0986"/>
<dbReference type="Gene3D" id="1.25.40.390">
    <property type="match status" value="1"/>
</dbReference>
<organism evidence="8 9">
    <name type="scientific">Nonlabens dokdonensis (strain DSM 17205 / KCTC 12402 / DSW-6)</name>
    <name type="common">Donghaeana dokdonensis</name>
    <dbReference type="NCBI Taxonomy" id="592029"/>
    <lineage>
        <taxon>Bacteria</taxon>
        <taxon>Pseudomonadati</taxon>
        <taxon>Bacteroidota</taxon>
        <taxon>Flavobacteriia</taxon>
        <taxon>Flavobacteriales</taxon>
        <taxon>Flavobacteriaceae</taxon>
        <taxon>Nonlabens</taxon>
    </lineage>
</organism>
<evidence type="ECO:0000313" key="8">
    <source>
        <dbReference type="EMBL" id="AGC76113.1"/>
    </source>
</evidence>
<feature type="domain" description="RagB/SusD" evidence="7">
    <location>
        <begin position="370"/>
        <end position="532"/>
    </location>
</feature>
<dbReference type="PATRIC" id="fig|592029.3.peg.978"/>
<evidence type="ECO:0000259" key="7">
    <source>
        <dbReference type="Pfam" id="PF07980"/>
    </source>
</evidence>
<dbReference type="Proteomes" id="UP000011173">
    <property type="component" value="Chromosome"/>
</dbReference>
<dbReference type="GO" id="GO:0009279">
    <property type="term" value="C:cell outer membrane"/>
    <property type="evidence" value="ECO:0007669"/>
    <property type="project" value="UniProtKB-SubCell"/>
</dbReference>
<evidence type="ECO:0000256" key="1">
    <source>
        <dbReference type="ARBA" id="ARBA00004442"/>
    </source>
</evidence>
<evidence type="ECO:0000313" key="9">
    <source>
        <dbReference type="Proteomes" id="UP000011173"/>
    </source>
</evidence>
<dbReference type="AlphaFoldDB" id="L7WB22"/>
<dbReference type="OrthoDB" id="5694214at2"/>
<protein>
    <submittedName>
        <fullName evidence="8">Outer membrane protein</fullName>
    </submittedName>
</protein>
<keyword evidence="3 6" id="KW-0732">Signal</keyword>
<dbReference type="KEGG" id="ndo:DDD_0986"/>
<name>L7WB22_NONDD</name>
<dbReference type="InterPro" id="IPR011990">
    <property type="entry name" value="TPR-like_helical_dom_sf"/>
</dbReference>
<gene>
    <name evidence="8" type="ordered locus">DDD_0986</name>
</gene>
<reference evidence="8 9" key="1">
    <citation type="journal article" date="2013" name="Genome Biol. Evol.">
        <title>Genomic makeup of the marine flavobacterium Nonlabens (Donghaeana) dokdonensis DSW-6 and identification of a novel class of rhodopsins.</title>
        <authorList>
            <person name="Kwon S.K."/>
            <person name="Kim B.K."/>
            <person name="Song J.Y."/>
            <person name="Kwak M.J."/>
            <person name="Lee C.H."/>
            <person name="Yoon J.H."/>
            <person name="Oh T.K."/>
            <person name="Kim J.F."/>
        </authorList>
    </citation>
    <scope>NUCLEOTIDE SEQUENCE [LARGE SCALE GENOMIC DNA]</scope>
    <source>
        <strain evidence="9">DSM 17205 / KCTC 12402 / DSW-6</strain>
    </source>
</reference>
<evidence type="ECO:0000256" key="6">
    <source>
        <dbReference type="SAM" id="SignalP"/>
    </source>
</evidence>
<dbReference type="Gene3D" id="1.10.3780.10">
    <property type="entry name" value="SusD-like"/>
    <property type="match status" value="1"/>
</dbReference>
<dbReference type="PROSITE" id="PS51257">
    <property type="entry name" value="PROKAR_LIPOPROTEIN"/>
    <property type="match status" value="1"/>
</dbReference>
<dbReference type="RefSeq" id="WP_015361610.1">
    <property type="nucleotide sequence ID" value="NC_020156.1"/>
</dbReference>
<dbReference type="CDD" id="cd08977">
    <property type="entry name" value="SusD"/>
    <property type="match status" value="1"/>
</dbReference>
<evidence type="ECO:0000256" key="2">
    <source>
        <dbReference type="ARBA" id="ARBA00006275"/>
    </source>
</evidence>
<comment type="subcellular location">
    <subcellularLocation>
        <location evidence="1">Cell outer membrane</location>
    </subcellularLocation>
</comment>
<evidence type="ECO:0000256" key="4">
    <source>
        <dbReference type="ARBA" id="ARBA00023136"/>
    </source>
</evidence>
<proteinExistence type="inferred from homology"/>